<gene>
    <name evidence="1" type="ORF">MMG00_01960</name>
</gene>
<dbReference type="InterPro" id="IPR047937">
    <property type="entry name" value="Eex_IncN-like"/>
</dbReference>
<keyword evidence="2" id="KW-1185">Reference proteome</keyword>
<dbReference type="NCBIfam" id="NF033894">
    <property type="entry name" value="Eex_IncN"/>
    <property type="match status" value="1"/>
</dbReference>
<keyword evidence="1" id="KW-0449">Lipoprotein</keyword>
<dbReference type="Proteomes" id="UP000829542">
    <property type="component" value="Chromosome"/>
</dbReference>
<name>A0ABY3X6J3_9GAMM</name>
<proteinExistence type="predicted"/>
<reference evidence="1 2" key="1">
    <citation type="submission" date="2022-03" db="EMBL/GenBank/DDBJ databases">
        <title>Ignatzschineria rhizosphaerae HR5S32.</title>
        <authorList>
            <person name="Sun J.Q."/>
            <person name="Feng J.Y."/>
        </authorList>
    </citation>
    <scope>NUCLEOTIDE SEQUENCE [LARGE SCALE GENOMIC DNA]</scope>
    <source>
        <strain evidence="1 2">HR5S32</strain>
    </source>
</reference>
<accession>A0ABY3X6J3</accession>
<dbReference type="RefSeq" id="WP_242150635.1">
    <property type="nucleotide sequence ID" value="NZ_CP093379.1"/>
</dbReference>
<sequence length="77" mass="8925">MKKIVFLSALALVLTACGDEYSKFRKLTVDDYKENPELREEMTAICKSGKITNGQMEDFEMCRRAYKAHPNYHNFGQ</sequence>
<protein>
    <submittedName>
        <fullName evidence="1">EexN family lipoprotein</fullName>
    </submittedName>
</protein>
<organism evidence="1 2">
    <name type="scientific">Ignatzschineria rhizosphaerae</name>
    <dbReference type="NCBI Taxonomy" id="2923279"/>
    <lineage>
        <taxon>Bacteria</taxon>
        <taxon>Pseudomonadati</taxon>
        <taxon>Pseudomonadota</taxon>
        <taxon>Gammaproteobacteria</taxon>
        <taxon>Cardiobacteriales</taxon>
        <taxon>Ignatzschineriaceae</taxon>
        <taxon>Ignatzschineria</taxon>
    </lineage>
</organism>
<dbReference type="EMBL" id="CP093379">
    <property type="protein sequence ID" value="UNM96652.1"/>
    <property type="molecule type" value="Genomic_DNA"/>
</dbReference>
<evidence type="ECO:0000313" key="2">
    <source>
        <dbReference type="Proteomes" id="UP000829542"/>
    </source>
</evidence>
<dbReference type="PROSITE" id="PS51257">
    <property type="entry name" value="PROKAR_LIPOPROTEIN"/>
    <property type="match status" value="1"/>
</dbReference>
<evidence type="ECO:0000313" key="1">
    <source>
        <dbReference type="EMBL" id="UNM96652.1"/>
    </source>
</evidence>